<dbReference type="Proteomes" id="UP001153714">
    <property type="component" value="Chromosome 16"/>
</dbReference>
<dbReference type="Gene3D" id="3.40.640.10">
    <property type="entry name" value="Type I PLP-dependent aspartate aminotransferase-like (Major domain)"/>
    <property type="match status" value="1"/>
</dbReference>
<dbReference type="InterPro" id="IPR015424">
    <property type="entry name" value="PyrdxlP-dep_Trfase"/>
</dbReference>
<reference evidence="4" key="2">
    <citation type="submission" date="2022-10" db="EMBL/GenBank/DDBJ databases">
        <authorList>
            <consortium name="ENA_rothamsted_submissions"/>
            <consortium name="culmorum"/>
            <person name="King R."/>
        </authorList>
    </citation>
    <scope>NUCLEOTIDE SEQUENCE</scope>
</reference>
<dbReference type="InterPro" id="IPR000192">
    <property type="entry name" value="Aminotrans_V_dom"/>
</dbReference>
<protein>
    <recommendedName>
        <fullName evidence="3">Aminotransferase class V domain-containing protein</fullName>
    </recommendedName>
</protein>
<dbReference type="OrthoDB" id="7403325at2759"/>
<keyword evidence="5" id="KW-1185">Reference proteome</keyword>
<dbReference type="AlphaFoldDB" id="A0A9N9R047"/>
<dbReference type="GO" id="GO:0004760">
    <property type="term" value="F:L-serine-pyruvate transaminase activity"/>
    <property type="evidence" value="ECO:0007669"/>
    <property type="project" value="TreeGrafter"/>
</dbReference>
<evidence type="ECO:0000256" key="2">
    <source>
        <dbReference type="ARBA" id="ARBA00022898"/>
    </source>
</evidence>
<proteinExistence type="predicted"/>
<dbReference type="PANTHER" id="PTHR21152">
    <property type="entry name" value="AMINOTRANSFERASE CLASS V"/>
    <property type="match status" value="1"/>
</dbReference>
<dbReference type="Pfam" id="PF00266">
    <property type="entry name" value="Aminotran_5"/>
    <property type="match status" value="1"/>
</dbReference>
<gene>
    <name evidence="4" type="ORF">DIATSA_LOCUS4666</name>
</gene>
<dbReference type="EMBL" id="OU893347">
    <property type="protein sequence ID" value="CAG9786729.1"/>
    <property type="molecule type" value="Genomic_DNA"/>
</dbReference>
<name>A0A9N9R047_9NEOP</name>
<evidence type="ECO:0000313" key="5">
    <source>
        <dbReference type="Proteomes" id="UP001153714"/>
    </source>
</evidence>
<dbReference type="InterPro" id="IPR015421">
    <property type="entry name" value="PyrdxlP-dep_Trfase_major"/>
</dbReference>
<organism evidence="4 5">
    <name type="scientific">Diatraea saccharalis</name>
    <name type="common">sugarcane borer</name>
    <dbReference type="NCBI Taxonomy" id="40085"/>
    <lineage>
        <taxon>Eukaryota</taxon>
        <taxon>Metazoa</taxon>
        <taxon>Ecdysozoa</taxon>
        <taxon>Arthropoda</taxon>
        <taxon>Hexapoda</taxon>
        <taxon>Insecta</taxon>
        <taxon>Pterygota</taxon>
        <taxon>Neoptera</taxon>
        <taxon>Endopterygota</taxon>
        <taxon>Lepidoptera</taxon>
        <taxon>Glossata</taxon>
        <taxon>Ditrysia</taxon>
        <taxon>Pyraloidea</taxon>
        <taxon>Crambidae</taxon>
        <taxon>Crambinae</taxon>
        <taxon>Diatraea</taxon>
    </lineage>
</organism>
<accession>A0A9N9R047</accession>
<dbReference type="PANTHER" id="PTHR21152:SF40">
    <property type="entry name" value="ALANINE--GLYOXYLATE AMINOTRANSFERASE"/>
    <property type="match status" value="1"/>
</dbReference>
<evidence type="ECO:0000256" key="1">
    <source>
        <dbReference type="ARBA" id="ARBA00001933"/>
    </source>
</evidence>
<feature type="domain" description="Aminotransferase class V" evidence="3">
    <location>
        <begin position="53"/>
        <end position="221"/>
    </location>
</feature>
<reference evidence="4" key="1">
    <citation type="submission" date="2021-12" db="EMBL/GenBank/DDBJ databases">
        <authorList>
            <person name="King R."/>
        </authorList>
    </citation>
    <scope>NUCLEOTIDE SEQUENCE</scope>
</reference>
<dbReference type="GO" id="GO:0005777">
    <property type="term" value="C:peroxisome"/>
    <property type="evidence" value="ECO:0007669"/>
    <property type="project" value="TreeGrafter"/>
</dbReference>
<keyword evidence="2" id="KW-0663">Pyridoxal phosphate</keyword>
<comment type="cofactor">
    <cofactor evidence="1">
        <name>pyridoxal 5'-phosphate</name>
        <dbReference type="ChEBI" id="CHEBI:597326"/>
    </cofactor>
</comment>
<sequence>MTSPNLTVPAPTITDRHFVKPLLCGPGPSDLLPSVVEAMSKPILTPICDELFNVLDDIRSGIQYMFQTRSKTVLAVSGSGHLGMETIITNLVAPNETLLLASRGIWEERALSIAKRRGIKTVVTKVPFTATFSLEHLERMLKKVRPTALFITHGDSSTGTVQKIEGLGKLCHKYGALLLVDTVVSIAAVPFLMDEWEVDGVYTSTQKALSGPPGISPVAFSAKAE</sequence>
<dbReference type="GO" id="GO:0008453">
    <property type="term" value="F:alanine-glyoxylate transaminase activity"/>
    <property type="evidence" value="ECO:0007669"/>
    <property type="project" value="TreeGrafter"/>
</dbReference>
<evidence type="ECO:0000313" key="4">
    <source>
        <dbReference type="EMBL" id="CAG9786729.1"/>
    </source>
</evidence>
<evidence type="ECO:0000259" key="3">
    <source>
        <dbReference type="Pfam" id="PF00266"/>
    </source>
</evidence>
<dbReference type="SUPFAM" id="SSF53383">
    <property type="entry name" value="PLP-dependent transferases"/>
    <property type="match status" value="1"/>
</dbReference>
<dbReference type="GO" id="GO:0019265">
    <property type="term" value="P:glycine biosynthetic process, by transamination of glyoxylate"/>
    <property type="evidence" value="ECO:0007669"/>
    <property type="project" value="TreeGrafter"/>
</dbReference>